<dbReference type="RefSeq" id="WP_187719863.1">
    <property type="nucleotide sequence ID" value="NZ_BAABBL010000008.1"/>
</dbReference>
<gene>
    <name evidence="5" type="ORF">H9L22_10460</name>
</gene>
<name>A0A7H0H2F9_9ACTN</name>
<keyword evidence="3" id="KW-0378">Hydrolase</keyword>
<organism evidence="5 6">
    <name type="scientific">Tessaracoccus defluvii</name>
    <dbReference type="NCBI Taxonomy" id="1285901"/>
    <lineage>
        <taxon>Bacteria</taxon>
        <taxon>Bacillati</taxon>
        <taxon>Actinomycetota</taxon>
        <taxon>Actinomycetes</taxon>
        <taxon>Propionibacteriales</taxon>
        <taxon>Propionibacteriaceae</taxon>
        <taxon>Tessaracoccus</taxon>
    </lineage>
</organism>
<dbReference type="GO" id="GO:0110001">
    <property type="term" value="C:toxin-antitoxin complex"/>
    <property type="evidence" value="ECO:0007669"/>
    <property type="project" value="InterPro"/>
</dbReference>
<dbReference type="GO" id="GO:0004540">
    <property type="term" value="F:RNA nuclease activity"/>
    <property type="evidence" value="ECO:0007669"/>
    <property type="project" value="InterPro"/>
</dbReference>
<dbReference type="Proteomes" id="UP000516117">
    <property type="component" value="Chromosome"/>
</dbReference>
<evidence type="ECO:0000313" key="6">
    <source>
        <dbReference type="Proteomes" id="UP000516117"/>
    </source>
</evidence>
<proteinExistence type="predicted"/>
<evidence type="ECO:0000256" key="4">
    <source>
        <dbReference type="SAM" id="MobiDB-lite"/>
    </source>
</evidence>
<dbReference type="KEGG" id="tdf:H9L22_10460"/>
<evidence type="ECO:0000256" key="1">
    <source>
        <dbReference type="ARBA" id="ARBA00022649"/>
    </source>
</evidence>
<dbReference type="EMBL" id="CP060789">
    <property type="protein sequence ID" value="QNP54725.1"/>
    <property type="molecule type" value="Genomic_DNA"/>
</dbReference>
<protein>
    <submittedName>
        <fullName evidence="5">DUF86 domain-containing protein</fullName>
    </submittedName>
</protein>
<keyword evidence="1" id="KW-1277">Toxin-antitoxin system</keyword>
<sequence length="123" mass="13579">MQSHAEQDLNDQLVIDAVCMRLSAGIEALAALDPTELQSLFGADWSLMWGMRNRIAHGYLLVDPTVIRATLTHDVPTIVRRIRRTLGIAPIDGDRTEEQASEPAVSRAKVDPITGVSDEVDRF</sequence>
<accession>A0A7H0H2F9</accession>
<reference evidence="5 6" key="1">
    <citation type="submission" date="2020-08" db="EMBL/GenBank/DDBJ databases">
        <title>Genome sequence of Tessaracoccus defluvii JCM 17540T.</title>
        <authorList>
            <person name="Hyun D.-W."/>
            <person name="Bae J.-W."/>
        </authorList>
    </citation>
    <scope>NUCLEOTIDE SEQUENCE [LARGE SCALE GENOMIC DNA]</scope>
    <source>
        <strain evidence="5 6">JCM 17540</strain>
    </source>
</reference>
<keyword evidence="2" id="KW-0540">Nuclease</keyword>
<evidence type="ECO:0000256" key="3">
    <source>
        <dbReference type="ARBA" id="ARBA00022801"/>
    </source>
</evidence>
<dbReference type="Pfam" id="PF01934">
    <property type="entry name" value="HepT-like"/>
    <property type="match status" value="1"/>
</dbReference>
<keyword evidence="6" id="KW-1185">Reference proteome</keyword>
<dbReference type="GO" id="GO:0016787">
    <property type="term" value="F:hydrolase activity"/>
    <property type="evidence" value="ECO:0007669"/>
    <property type="project" value="UniProtKB-KW"/>
</dbReference>
<feature type="region of interest" description="Disordered" evidence="4">
    <location>
        <begin position="93"/>
        <end position="123"/>
    </location>
</feature>
<dbReference type="AlphaFoldDB" id="A0A7H0H2F9"/>
<dbReference type="InterPro" id="IPR008201">
    <property type="entry name" value="HepT-like"/>
</dbReference>
<evidence type="ECO:0000256" key="2">
    <source>
        <dbReference type="ARBA" id="ARBA00022722"/>
    </source>
</evidence>
<evidence type="ECO:0000313" key="5">
    <source>
        <dbReference type="EMBL" id="QNP54725.1"/>
    </source>
</evidence>